<dbReference type="EMBL" id="CP068570">
    <property type="protein sequence ID" value="QQZ50819.1"/>
    <property type="molecule type" value="Genomic_DNA"/>
</dbReference>
<name>A0A974P5J6_9CAUL</name>
<reference evidence="1" key="1">
    <citation type="submission" date="2021-01" db="EMBL/GenBank/DDBJ databases">
        <title>Genome sequence of Phenylobacterium sp. 20VBR1 isolated from a valley glaceir, Ny-Alesund, Svalbard.</title>
        <authorList>
            <person name="Thomas F.A."/>
            <person name="Krishnan K.P."/>
            <person name="Sinha R.K."/>
        </authorList>
    </citation>
    <scope>NUCLEOTIDE SEQUENCE</scope>
    <source>
        <strain evidence="1">20VBR1</strain>
    </source>
</reference>
<evidence type="ECO:0000313" key="1">
    <source>
        <dbReference type="EMBL" id="QQZ50819.1"/>
    </source>
</evidence>
<proteinExistence type="predicted"/>
<gene>
    <name evidence="1" type="ORF">JKL49_05750</name>
</gene>
<sequence>MTIGFSYAYTDVEIPSAPFPFAGNNFIALGVPFPVKAVYTPRTRPRPISTMKCRWVK</sequence>
<accession>A0A974P5J6</accession>
<organism evidence="1">
    <name type="scientific">Phenylobacterium glaciei</name>
    <dbReference type="NCBI Taxonomy" id="2803784"/>
    <lineage>
        <taxon>Bacteria</taxon>
        <taxon>Pseudomonadati</taxon>
        <taxon>Pseudomonadota</taxon>
        <taxon>Alphaproteobacteria</taxon>
        <taxon>Caulobacterales</taxon>
        <taxon>Caulobacteraceae</taxon>
        <taxon>Phenylobacterium</taxon>
    </lineage>
</organism>
<protein>
    <submittedName>
        <fullName evidence="1">Uncharacterized protein</fullName>
    </submittedName>
</protein>
<dbReference type="AlphaFoldDB" id="A0A974P5J6"/>